<dbReference type="PANTHER" id="PTHR33371">
    <property type="entry name" value="INTERMEMBRANE PHOSPHOLIPID TRANSPORT SYSTEM BINDING PROTEIN MLAD-RELATED"/>
    <property type="match status" value="1"/>
</dbReference>
<dbReference type="AlphaFoldDB" id="A0A848KPY4"/>
<name>A0A848KPY4_9ACTN</name>
<dbReference type="PANTHER" id="PTHR33371:SF4">
    <property type="entry name" value="INTERMEMBRANE PHOSPHOLIPID TRANSPORT SYSTEM BINDING PROTEIN MLAD"/>
    <property type="match status" value="1"/>
</dbReference>
<keyword evidence="1" id="KW-0812">Transmembrane</keyword>
<proteinExistence type="predicted"/>
<feature type="transmembrane region" description="Helical" evidence="1">
    <location>
        <begin position="12"/>
        <end position="30"/>
    </location>
</feature>
<evidence type="ECO:0000256" key="1">
    <source>
        <dbReference type="SAM" id="Phobius"/>
    </source>
</evidence>
<dbReference type="GO" id="GO:0005576">
    <property type="term" value="C:extracellular region"/>
    <property type="evidence" value="ECO:0007669"/>
    <property type="project" value="TreeGrafter"/>
</dbReference>
<dbReference type="Proteomes" id="UP000550729">
    <property type="component" value="Unassembled WGS sequence"/>
</dbReference>
<keyword evidence="4" id="KW-1185">Reference proteome</keyword>
<protein>
    <submittedName>
        <fullName evidence="3">MCE family protein</fullName>
    </submittedName>
</protein>
<sequence>MLRKIAGSPWLVSVGSIVIIALLGVGYFAVGKATTKSTTYCAEMHDAVGIFTGNTVTRRGVAVGEITGIDAGPSSAKVTFTVDGDQTLPADVKAASVSPSIIAVRQLALLGDYTGGARLTPGQCIGLSSTSTPVSISKSLESIAKVGKQLTSDGGPQELAAVMSSVRNISGGLAGTGPILNTIIKQLAVAPNTPITGGLADMVTVIDNVSAMSTGLADNWGLAQQLVSVVNPVLGTTIPALFDGVHGLGTSVPIIIQVIASLAQRYSQFVWPALDVVVPIARLIGAGMRNFGDLLGIVPVLIRAFNVSFDQRTLGVRIRYNPPKTRIPAKNPVATCQNINRIFPGQCHVSGPDGMEVDAIRMALILSGAAR</sequence>
<gene>
    <name evidence="3" type="ORF">HH308_05840</name>
</gene>
<feature type="domain" description="Mce/MlaD" evidence="2">
    <location>
        <begin position="37"/>
        <end position="109"/>
    </location>
</feature>
<keyword evidence="1" id="KW-0472">Membrane</keyword>
<evidence type="ECO:0000259" key="2">
    <source>
        <dbReference type="Pfam" id="PF02470"/>
    </source>
</evidence>
<keyword evidence="1" id="KW-1133">Transmembrane helix</keyword>
<dbReference type="InterPro" id="IPR003399">
    <property type="entry name" value="Mce/MlaD"/>
</dbReference>
<organism evidence="3 4">
    <name type="scientific">Gordonia asplenii</name>
    <dbReference type="NCBI Taxonomy" id="2725283"/>
    <lineage>
        <taxon>Bacteria</taxon>
        <taxon>Bacillati</taxon>
        <taxon>Actinomycetota</taxon>
        <taxon>Actinomycetes</taxon>
        <taxon>Mycobacteriales</taxon>
        <taxon>Gordoniaceae</taxon>
        <taxon>Gordonia</taxon>
    </lineage>
</organism>
<dbReference type="InterPro" id="IPR052336">
    <property type="entry name" value="MlaD_Phospholipid_Transporter"/>
</dbReference>
<dbReference type="RefSeq" id="WP_170193250.1">
    <property type="nucleotide sequence ID" value="NZ_JABBNB010000005.1"/>
</dbReference>
<evidence type="ECO:0000313" key="3">
    <source>
        <dbReference type="EMBL" id="NMO00736.1"/>
    </source>
</evidence>
<dbReference type="Pfam" id="PF02470">
    <property type="entry name" value="MlaD"/>
    <property type="match status" value="1"/>
</dbReference>
<evidence type="ECO:0000313" key="4">
    <source>
        <dbReference type="Proteomes" id="UP000550729"/>
    </source>
</evidence>
<dbReference type="EMBL" id="JABBNB010000005">
    <property type="protein sequence ID" value="NMO00736.1"/>
    <property type="molecule type" value="Genomic_DNA"/>
</dbReference>
<reference evidence="3 4" key="1">
    <citation type="submission" date="2020-04" db="EMBL/GenBank/DDBJ databases">
        <title>Gordonia sp. nov. TBRC 11910.</title>
        <authorList>
            <person name="Suriyachadkun C."/>
        </authorList>
    </citation>
    <scope>NUCLEOTIDE SEQUENCE [LARGE SCALE GENOMIC DNA]</scope>
    <source>
        <strain evidence="3 4">TBRC 11910</strain>
    </source>
</reference>
<accession>A0A848KPY4</accession>
<comment type="caution">
    <text evidence="3">The sequence shown here is derived from an EMBL/GenBank/DDBJ whole genome shotgun (WGS) entry which is preliminary data.</text>
</comment>